<dbReference type="InterPro" id="IPR016181">
    <property type="entry name" value="Acyl_CoA_acyltransferase"/>
</dbReference>
<dbReference type="AlphaFoldDB" id="A0A916Z440"/>
<name>A0A916Z440_9BACL</name>
<accession>A0A916Z440</accession>
<dbReference type="EMBL" id="BMHP01000002">
    <property type="protein sequence ID" value="GGD75271.1"/>
    <property type="molecule type" value="Genomic_DNA"/>
</dbReference>
<keyword evidence="3" id="KW-1185">Reference proteome</keyword>
<protein>
    <recommendedName>
        <fullName evidence="1">N-acetyltransferase domain-containing protein</fullName>
    </recommendedName>
</protein>
<dbReference type="GO" id="GO:0016747">
    <property type="term" value="F:acyltransferase activity, transferring groups other than amino-acyl groups"/>
    <property type="evidence" value="ECO:0007669"/>
    <property type="project" value="InterPro"/>
</dbReference>
<dbReference type="SUPFAM" id="SSF55729">
    <property type="entry name" value="Acyl-CoA N-acyltransferases (Nat)"/>
    <property type="match status" value="1"/>
</dbReference>
<evidence type="ECO:0000313" key="3">
    <source>
        <dbReference type="Proteomes" id="UP000612456"/>
    </source>
</evidence>
<gene>
    <name evidence="2" type="ORF">GCM10010911_36500</name>
</gene>
<dbReference type="Pfam" id="PF00583">
    <property type="entry name" value="Acetyltransf_1"/>
    <property type="match status" value="1"/>
</dbReference>
<organism evidence="2 3">
    <name type="scientific">Paenibacillus nasutitermitis</name>
    <dbReference type="NCBI Taxonomy" id="1652958"/>
    <lineage>
        <taxon>Bacteria</taxon>
        <taxon>Bacillati</taxon>
        <taxon>Bacillota</taxon>
        <taxon>Bacilli</taxon>
        <taxon>Bacillales</taxon>
        <taxon>Paenibacillaceae</taxon>
        <taxon>Paenibacillus</taxon>
    </lineage>
</organism>
<dbReference type="Gene3D" id="3.40.630.30">
    <property type="match status" value="1"/>
</dbReference>
<evidence type="ECO:0000259" key="1">
    <source>
        <dbReference type="PROSITE" id="PS51186"/>
    </source>
</evidence>
<dbReference type="Proteomes" id="UP000612456">
    <property type="component" value="Unassembled WGS sequence"/>
</dbReference>
<reference evidence="2" key="1">
    <citation type="journal article" date="2014" name="Int. J. Syst. Evol. Microbiol.">
        <title>Complete genome sequence of Corynebacterium casei LMG S-19264T (=DSM 44701T), isolated from a smear-ripened cheese.</title>
        <authorList>
            <consortium name="US DOE Joint Genome Institute (JGI-PGF)"/>
            <person name="Walter F."/>
            <person name="Albersmeier A."/>
            <person name="Kalinowski J."/>
            <person name="Ruckert C."/>
        </authorList>
    </citation>
    <scope>NUCLEOTIDE SEQUENCE</scope>
    <source>
        <strain evidence="2">CGMCC 1.15178</strain>
    </source>
</reference>
<dbReference type="PROSITE" id="PS51186">
    <property type="entry name" value="GNAT"/>
    <property type="match status" value="1"/>
</dbReference>
<dbReference type="InterPro" id="IPR000182">
    <property type="entry name" value="GNAT_dom"/>
</dbReference>
<evidence type="ECO:0000313" key="2">
    <source>
        <dbReference type="EMBL" id="GGD75271.1"/>
    </source>
</evidence>
<feature type="domain" description="N-acetyltransferase" evidence="1">
    <location>
        <begin position="26"/>
        <end position="171"/>
    </location>
</feature>
<comment type="caution">
    <text evidence="2">The sequence shown here is derived from an EMBL/GenBank/DDBJ whole genome shotgun (WGS) entry which is preliminary data.</text>
</comment>
<sequence>MEEQPQLVMFNPSLAGLPEVQLASDYTVRSFQPGDEAAWETIINEAFGVEYRFAMMADDDEYRPERIFFICWEGKPVATASAWWRKQWGDETGYLHMVGALAAHAGRKLGYMVSLAAMHRMAEEKRVSAILNTDDSRLAAIVSYLKLGYEPEIADPGQIERWKLIFGQINDQERLKRL</sequence>
<proteinExistence type="predicted"/>
<dbReference type="RefSeq" id="WP_188993309.1">
    <property type="nucleotide sequence ID" value="NZ_BMHP01000002.1"/>
</dbReference>
<reference evidence="2" key="2">
    <citation type="submission" date="2020-09" db="EMBL/GenBank/DDBJ databases">
        <authorList>
            <person name="Sun Q."/>
            <person name="Zhou Y."/>
        </authorList>
    </citation>
    <scope>NUCLEOTIDE SEQUENCE</scope>
    <source>
        <strain evidence="2">CGMCC 1.15178</strain>
    </source>
</reference>